<organism evidence="1 2">
    <name type="scientific">Stylosanthes scabra</name>
    <dbReference type="NCBI Taxonomy" id="79078"/>
    <lineage>
        <taxon>Eukaryota</taxon>
        <taxon>Viridiplantae</taxon>
        <taxon>Streptophyta</taxon>
        <taxon>Embryophyta</taxon>
        <taxon>Tracheophyta</taxon>
        <taxon>Spermatophyta</taxon>
        <taxon>Magnoliopsida</taxon>
        <taxon>eudicotyledons</taxon>
        <taxon>Gunneridae</taxon>
        <taxon>Pentapetalae</taxon>
        <taxon>rosids</taxon>
        <taxon>fabids</taxon>
        <taxon>Fabales</taxon>
        <taxon>Fabaceae</taxon>
        <taxon>Papilionoideae</taxon>
        <taxon>50 kb inversion clade</taxon>
        <taxon>dalbergioids sensu lato</taxon>
        <taxon>Dalbergieae</taxon>
        <taxon>Pterocarpus clade</taxon>
        <taxon>Stylosanthes</taxon>
    </lineage>
</organism>
<comment type="caution">
    <text evidence="1">The sequence shown here is derived from an EMBL/GenBank/DDBJ whole genome shotgun (WGS) entry which is preliminary data.</text>
</comment>
<sequence length="148" mass="15666">MNHASSRFYTCFLTSSAFSGLIRRSLCATCLLPGRIDSLWLQKLGSIPGISTAVHANSSPSGCGLFGSFLPGGSRSTRWILTAVSGLMGLGSCSLELCSVASWHLFASKMSPFSVPTSPLSVMDFMVRIDVTTIAPTLFKVGLPMIAL</sequence>
<evidence type="ECO:0000313" key="1">
    <source>
        <dbReference type="EMBL" id="MED6152849.1"/>
    </source>
</evidence>
<protein>
    <recommendedName>
        <fullName evidence="3">Secreted protein</fullName>
    </recommendedName>
</protein>
<dbReference type="Proteomes" id="UP001341840">
    <property type="component" value="Unassembled WGS sequence"/>
</dbReference>
<evidence type="ECO:0000313" key="2">
    <source>
        <dbReference type="Proteomes" id="UP001341840"/>
    </source>
</evidence>
<name>A0ABU6TWG3_9FABA</name>
<dbReference type="EMBL" id="JASCZI010092860">
    <property type="protein sequence ID" value="MED6152849.1"/>
    <property type="molecule type" value="Genomic_DNA"/>
</dbReference>
<accession>A0ABU6TWG3</accession>
<proteinExistence type="predicted"/>
<keyword evidence="2" id="KW-1185">Reference proteome</keyword>
<evidence type="ECO:0008006" key="3">
    <source>
        <dbReference type="Google" id="ProtNLM"/>
    </source>
</evidence>
<gene>
    <name evidence="1" type="ORF">PIB30_096004</name>
</gene>
<reference evidence="1 2" key="1">
    <citation type="journal article" date="2023" name="Plants (Basel)">
        <title>Bridging the Gap: Combining Genomics and Transcriptomics Approaches to Understand Stylosanthes scabra, an Orphan Legume from the Brazilian Caatinga.</title>
        <authorList>
            <person name="Ferreira-Neto J.R.C."/>
            <person name="da Silva M.D."/>
            <person name="Binneck E."/>
            <person name="de Melo N.F."/>
            <person name="da Silva R.H."/>
            <person name="de Melo A.L.T.M."/>
            <person name="Pandolfi V."/>
            <person name="Bustamante F.O."/>
            <person name="Brasileiro-Vidal A.C."/>
            <person name="Benko-Iseppon A.M."/>
        </authorList>
    </citation>
    <scope>NUCLEOTIDE SEQUENCE [LARGE SCALE GENOMIC DNA]</scope>
    <source>
        <tissue evidence="1">Leaves</tissue>
    </source>
</reference>